<accession>A0A2V1DWM9</accession>
<reference evidence="2 3" key="1">
    <citation type="journal article" date="2018" name="Sci. Rep.">
        <title>Comparative genomics provides insights into the lifestyle and reveals functional heterogeneity of dark septate endophytic fungi.</title>
        <authorList>
            <person name="Knapp D.G."/>
            <person name="Nemeth J.B."/>
            <person name="Barry K."/>
            <person name="Hainaut M."/>
            <person name="Henrissat B."/>
            <person name="Johnson J."/>
            <person name="Kuo A."/>
            <person name="Lim J.H.P."/>
            <person name="Lipzen A."/>
            <person name="Nolan M."/>
            <person name="Ohm R.A."/>
            <person name="Tamas L."/>
            <person name="Grigoriev I.V."/>
            <person name="Spatafora J.W."/>
            <person name="Nagy L.G."/>
            <person name="Kovacs G.M."/>
        </authorList>
    </citation>
    <scope>NUCLEOTIDE SEQUENCE [LARGE SCALE GENOMIC DNA]</scope>
    <source>
        <strain evidence="2 3">DSE2036</strain>
    </source>
</reference>
<proteinExistence type="predicted"/>
<evidence type="ECO:0000256" key="1">
    <source>
        <dbReference type="SAM" id="MobiDB-lite"/>
    </source>
</evidence>
<gene>
    <name evidence="2" type="ORF">DM02DRAFT_727989</name>
</gene>
<evidence type="ECO:0000313" key="2">
    <source>
        <dbReference type="EMBL" id="PVI01240.1"/>
    </source>
</evidence>
<feature type="region of interest" description="Disordered" evidence="1">
    <location>
        <begin position="79"/>
        <end position="142"/>
    </location>
</feature>
<dbReference type="OrthoDB" id="3800796at2759"/>
<protein>
    <submittedName>
        <fullName evidence="2">Uncharacterized protein</fullName>
    </submittedName>
</protein>
<feature type="region of interest" description="Disordered" evidence="1">
    <location>
        <begin position="252"/>
        <end position="271"/>
    </location>
</feature>
<name>A0A2V1DWM9_9PLEO</name>
<organism evidence="2 3">
    <name type="scientific">Periconia macrospinosa</name>
    <dbReference type="NCBI Taxonomy" id="97972"/>
    <lineage>
        <taxon>Eukaryota</taxon>
        <taxon>Fungi</taxon>
        <taxon>Dikarya</taxon>
        <taxon>Ascomycota</taxon>
        <taxon>Pezizomycotina</taxon>
        <taxon>Dothideomycetes</taxon>
        <taxon>Pleosporomycetidae</taxon>
        <taxon>Pleosporales</taxon>
        <taxon>Massarineae</taxon>
        <taxon>Periconiaceae</taxon>
        <taxon>Periconia</taxon>
    </lineage>
</organism>
<feature type="region of interest" description="Disordered" evidence="1">
    <location>
        <begin position="179"/>
        <end position="200"/>
    </location>
</feature>
<keyword evidence="3" id="KW-1185">Reference proteome</keyword>
<dbReference type="AlphaFoldDB" id="A0A2V1DWM9"/>
<evidence type="ECO:0000313" key="3">
    <source>
        <dbReference type="Proteomes" id="UP000244855"/>
    </source>
</evidence>
<dbReference type="Proteomes" id="UP000244855">
    <property type="component" value="Unassembled WGS sequence"/>
</dbReference>
<sequence>MDFPRRARRQATIDKTRAAFEDIWTDELYESSSAIPRRRAIPMPTETVMDYDFQDGPTLFKNDGNLNPVYAKKRLAVRHTHQQAMGDEEGPVGGESRNRRRLVIDEDDLESHDRRTSVTDEEGDLDPNNRRTSVIDEEGGLEPHNRRTSVIDEEPHNRRSSVIDEGSGQASFNAQRYTTPQNQMGPVSRRPSMRGGMPLGRRQRMAPEEARLGTRVLVSQASRHPYPSSVEESVGSYPRPRDFSVLDEIETPDLSSDLPMGSTPASHWRGSILSNPAISSGHIETRDMPTQTDNVLPVEEETGPAPIIVRHGGHFRYADALEDSLLAVIVLAWQHALSVNPGFAMDTDRQEWVFLGVAILASIPLTMLKLFVGHNLAAALRGGYVGRFDTLRAHMEPEGAWMQQGQGDAPVIYVVSLVSRDALGSGPTVQQLREVVRLLLEYIEGKASAIVVDNAIRSPKGRETLALDIQAGTQKYLCKTKDGRRVPSANRREVIRIFANALGERLALEDDETRHIHPPLQYVGYAFNFAKREAQHQTGESNYLMHLVNSICQVLYPATFNLEAHPICYLAEEKEVPFAELLLSLVTNTFYTTGRGFNIATPGLSNASADMKYVMHGEAVEFWKARQAFRDSQPWRREAMQRLQAGIQNPVEQLEAAERERAALKDELKNLE</sequence>
<dbReference type="EMBL" id="KZ805360">
    <property type="protein sequence ID" value="PVI01240.1"/>
    <property type="molecule type" value="Genomic_DNA"/>
</dbReference>